<dbReference type="AlphaFoldDB" id="A0A1C5GGP1"/>
<dbReference type="NCBIfam" id="TIGR04085">
    <property type="entry name" value="rSAM_more_4Fe4S"/>
    <property type="match status" value="1"/>
</dbReference>
<dbReference type="Pfam" id="PF04055">
    <property type="entry name" value="Radical_SAM"/>
    <property type="match status" value="1"/>
</dbReference>
<dbReference type="SUPFAM" id="SSF102114">
    <property type="entry name" value="Radical SAM enzymes"/>
    <property type="match status" value="1"/>
</dbReference>
<feature type="domain" description="Radical SAM core" evidence="7">
    <location>
        <begin position="98"/>
        <end position="238"/>
    </location>
</feature>
<organism evidence="8 9">
    <name type="scientific">Micromonospora echinofusca</name>
    <dbReference type="NCBI Taxonomy" id="47858"/>
    <lineage>
        <taxon>Bacteria</taxon>
        <taxon>Bacillati</taxon>
        <taxon>Actinomycetota</taxon>
        <taxon>Actinomycetes</taxon>
        <taxon>Micromonosporales</taxon>
        <taxon>Micromonosporaceae</taxon>
        <taxon>Micromonospora</taxon>
    </lineage>
</organism>
<dbReference type="SFLD" id="SFLDS00029">
    <property type="entry name" value="Radical_SAM"/>
    <property type="match status" value="1"/>
</dbReference>
<dbReference type="Proteomes" id="UP000198251">
    <property type="component" value="Chromosome I"/>
</dbReference>
<dbReference type="InterPro" id="IPR058240">
    <property type="entry name" value="rSAM_sf"/>
</dbReference>
<evidence type="ECO:0000313" key="8">
    <source>
        <dbReference type="EMBL" id="SCG18993.1"/>
    </source>
</evidence>
<dbReference type="Gene3D" id="3.20.20.70">
    <property type="entry name" value="Aldolase class I"/>
    <property type="match status" value="1"/>
</dbReference>
<dbReference type="SFLD" id="SFLDG01067">
    <property type="entry name" value="SPASM/twitch_domain_containing"/>
    <property type="match status" value="1"/>
</dbReference>
<gene>
    <name evidence="8" type="ORF">GA0070610_5351</name>
</gene>
<dbReference type="PANTHER" id="PTHR43273:SF3">
    <property type="entry name" value="ANAEROBIC SULFATASE-MATURATING ENZYME HOMOLOG ASLB-RELATED"/>
    <property type="match status" value="1"/>
</dbReference>
<sequence length="449" mass="48176">MLRPSRYVVVGATTFRHPSGRLVRPVWLTTTARVFLADLDTAARLDGRQPGPGDGDREQRLTAAGLLVDAQRDEAAEVLAASRAAARDRRIREFVVMPSAYCNMGCGYCGQRHERSLLHSGHRAALTERADRAVGSGRYDALAVRWFGGEPLMAYAVLRDLSRSFTASADAAGVRYSARLVTNGVLLDVRKLRTLHGECRVERIEVTLDGPAAAHDAGRPLKRGGGSFHQIVGVLAAALAEPELAGLRFVVRTNVGVHNAELAEPFAAALAGAGLAHDRVVCYPAPIHSWGNDVTDMAVSRRAMADAELAWFAAYRRHGLRFSLLPSAPRPVVCAATTRHSEVAAPDGRIYSCTEQPLVPGVSDDHLGRLSTLDPAELRPTGAFDDWYDTVDAGATACRDCAILPVCGGACPKLWREGMPPCPALRDNVHRRLDLYAGAAGCTPLPVGS</sequence>
<evidence type="ECO:0000256" key="1">
    <source>
        <dbReference type="ARBA" id="ARBA00001966"/>
    </source>
</evidence>
<keyword evidence="2" id="KW-0949">S-adenosyl-L-methionine</keyword>
<reference evidence="8 9" key="1">
    <citation type="submission" date="2016-06" db="EMBL/GenBank/DDBJ databases">
        <authorList>
            <person name="Kjaerup R.B."/>
            <person name="Dalgaard T.S."/>
            <person name="Juul-Madsen H.R."/>
        </authorList>
    </citation>
    <scope>NUCLEOTIDE SEQUENCE [LARGE SCALE GENOMIC DNA]</scope>
    <source>
        <strain evidence="8 9">DSM 43913</strain>
    </source>
</reference>
<evidence type="ECO:0000313" key="9">
    <source>
        <dbReference type="Proteomes" id="UP000198251"/>
    </source>
</evidence>
<keyword evidence="9" id="KW-1185">Reference proteome</keyword>
<dbReference type="GO" id="GO:0051536">
    <property type="term" value="F:iron-sulfur cluster binding"/>
    <property type="evidence" value="ECO:0007669"/>
    <property type="project" value="UniProtKB-KW"/>
</dbReference>
<proteinExistence type="inferred from homology"/>
<dbReference type="InterPro" id="IPR023885">
    <property type="entry name" value="4Fe4S-binding_SPASM_dom"/>
</dbReference>
<comment type="similarity">
    <text evidence="6">Belongs to the radical SAM superfamily. Anaerobic sulfatase-maturating enzyme family.</text>
</comment>
<evidence type="ECO:0000256" key="3">
    <source>
        <dbReference type="ARBA" id="ARBA00022723"/>
    </source>
</evidence>
<dbReference type="InterPro" id="IPR023867">
    <property type="entry name" value="Sulphatase_maturase_rSAM"/>
</dbReference>
<keyword evidence="4" id="KW-0408">Iron</keyword>
<evidence type="ECO:0000256" key="4">
    <source>
        <dbReference type="ARBA" id="ARBA00023004"/>
    </source>
</evidence>
<name>A0A1C5GGP1_MICEH</name>
<accession>A0A1C5GGP1</accession>
<comment type="cofactor">
    <cofactor evidence="1">
        <name>[4Fe-4S] cluster</name>
        <dbReference type="ChEBI" id="CHEBI:49883"/>
    </cofactor>
</comment>
<protein>
    <recommendedName>
        <fullName evidence="7">Radical SAM core domain-containing protein</fullName>
    </recommendedName>
</protein>
<keyword evidence="5" id="KW-0411">Iron-sulfur</keyword>
<dbReference type="PANTHER" id="PTHR43273">
    <property type="entry name" value="ANAEROBIC SULFATASE-MATURATING ENZYME HOMOLOG ASLB-RELATED"/>
    <property type="match status" value="1"/>
</dbReference>
<dbReference type="GO" id="GO:0016491">
    <property type="term" value="F:oxidoreductase activity"/>
    <property type="evidence" value="ECO:0007669"/>
    <property type="project" value="InterPro"/>
</dbReference>
<evidence type="ECO:0000256" key="5">
    <source>
        <dbReference type="ARBA" id="ARBA00023014"/>
    </source>
</evidence>
<keyword evidence="3" id="KW-0479">Metal-binding</keyword>
<evidence type="ECO:0000259" key="7">
    <source>
        <dbReference type="Pfam" id="PF04055"/>
    </source>
</evidence>
<dbReference type="GO" id="GO:0046872">
    <property type="term" value="F:metal ion binding"/>
    <property type="evidence" value="ECO:0007669"/>
    <property type="project" value="UniProtKB-KW"/>
</dbReference>
<evidence type="ECO:0000256" key="6">
    <source>
        <dbReference type="ARBA" id="ARBA00023601"/>
    </source>
</evidence>
<dbReference type="EMBL" id="LT607733">
    <property type="protein sequence ID" value="SCG18993.1"/>
    <property type="molecule type" value="Genomic_DNA"/>
</dbReference>
<dbReference type="UniPathway" id="UPA00782"/>
<dbReference type="InterPro" id="IPR007197">
    <property type="entry name" value="rSAM"/>
</dbReference>
<evidence type="ECO:0000256" key="2">
    <source>
        <dbReference type="ARBA" id="ARBA00022691"/>
    </source>
</evidence>
<dbReference type="InterPro" id="IPR013785">
    <property type="entry name" value="Aldolase_TIM"/>
</dbReference>